<organism evidence="3 4">
    <name type="scientific">Handroanthus impetiginosus</name>
    <dbReference type="NCBI Taxonomy" id="429701"/>
    <lineage>
        <taxon>Eukaryota</taxon>
        <taxon>Viridiplantae</taxon>
        <taxon>Streptophyta</taxon>
        <taxon>Embryophyta</taxon>
        <taxon>Tracheophyta</taxon>
        <taxon>Spermatophyta</taxon>
        <taxon>Magnoliopsida</taxon>
        <taxon>eudicotyledons</taxon>
        <taxon>Gunneridae</taxon>
        <taxon>Pentapetalae</taxon>
        <taxon>asterids</taxon>
        <taxon>lamiids</taxon>
        <taxon>Lamiales</taxon>
        <taxon>Bignoniaceae</taxon>
        <taxon>Crescentiina</taxon>
        <taxon>Tabebuia alliance</taxon>
        <taxon>Handroanthus</taxon>
    </lineage>
</organism>
<dbReference type="EMBL" id="NKXS01003730">
    <property type="protein sequence ID" value="PIN08696.1"/>
    <property type="molecule type" value="Genomic_DNA"/>
</dbReference>
<dbReference type="PANTHER" id="PTHR23024:SF546">
    <property type="entry name" value="CARBOXYLESTERASE 120-RELATED"/>
    <property type="match status" value="1"/>
</dbReference>
<gene>
    <name evidence="3" type="ORF">CDL12_18724</name>
</gene>
<keyword evidence="3" id="KW-0378">Hydrolase</keyword>
<feature type="domain" description="Alpha/beta hydrolase fold-3" evidence="2">
    <location>
        <begin position="88"/>
        <end position="309"/>
    </location>
</feature>
<name>A0A2G9GTV4_9LAMI</name>
<dbReference type="Pfam" id="PF07859">
    <property type="entry name" value="Abhydrolase_3"/>
    <property type="match status" value="1"/>
</dbReference>
<dbReference type="InterPro" id="IPR050466">
    <property type="entry name" value="Carboxylest/Gibb_receptor"/>
</dbReference>
<sequence>MSSKNIPQIDPNADPYAYLGIIPNPDGSIARLPAVLPTFAASSDPSDPVPFLSKDIPINQEKKTWARLYLPLSTESSAAATMTKLPLIVHYHGGGFIVGSAATLLFQKLITEVANEVPAVVVSVDYRLAPENRLPAAYDDCVEALHWIRTTVEEWLTKYADFSKCFLMGTSAGGNIVYHVGLRAITCADHLMPLKIKGLILHQPFFGGVERTQSEIRLANDKIFPPSLADLMWYLSLPVGADRDHEYCNPMMGIKLKLLEDMKKEGWKFLVTGWDEDMLIDRQIEFVSMLKDRGMDVIGKFSVGGFHGVEIVDDSKAKIFYGVVKDFVVSL</sequence>
<dbReference type="GO" id="GO:0106435">
    <property type="term" value="F:carboxylesterase activity"/>
    <property type="evidence" value="ECO:0007669"/>
    <property type="project" value="UniProtKB-EC"/>
</dbReference>
<keyword evidence="4" id="KW-1185">Reference proteome</keyword>
<evidence type="ECO:0000256" key="1">
    <source>
        <dbReference type="ARBA" id="ARBA00010515"/>
    </source>
</evidence>
<dbReference type="AlphaFoldDB" id="A0A2G9GTV4"/>
<dbReference type="EC" id="3.1.1.1" evidence="3"/>
<proteinExistence type="inferred from homology"/>
<comment type="caution">
    <text evidence="3">The sequence shown here is derived from an EMBL/GenBank/DDBJ whole genome shotgun (WGS) entry which is preliminary data.</text>
</comment>
<evidence type="ECO:0000313" key="3">
    <source>
        <dbReference type="EMBL" id="PIN08696.1"/>
    </source>
</evidence>
<evidence type="ECO:0000259" key="2">
    <source>
        <dbReference type="Pfam" id="PF07859"/>
    </source>
</evidence>
<dbReference type="Gene3D" id="3.40.50.1820">
    <property type="entry name" value="alpha/beta hydrolase"/>
    <property type="match status" value="1"/>
</dbReference>
<dbReference type="SUPFAM" id="SSF53474">
    <property type="entry name" value="alpha/beta-Hydrolases"/>
    <property type="match status" value="1"/>
</dbReference>
<protein>
    <submittedName>
        <fullName evidence="3">Arylacetamide deacetylase</fullName>
        <ecNumber evidence="3">3.1.1.1</ecNumber>
    </submittedName>
</protein>
<dbReference type="Proteomes" id="UP000231279">
    <property type="component" value="Unassembled WGS sequence"/>
</dbReference>
<evidence type="ECO:0000313" key="4">
    <source>
        <dbReference type="Proteomes" id="UP000231279"/>
    </source>
</evidence>
<dbReference type="InterPro" id="IPR029058">
    <property type="entry name" value="AB_hydrolase_fold"/>
</dbReference>
<accession>A0A2G9GTV4</accession>
<dbReference type="STRING" id="429701.A0A2G9GTV4"/>
<dbReference type="PANTHER" id="PTHR23024">
    <property type="entry name" value="ARYLACETAMIDE DEACETYLASE"/>
    <property type="match status" value="1"/>
</dbReference>
<reference evidence="4" key="1">
    <citation type="journal article" date="2018" name="Gigascience">
        <title>Genome assembly of the Pink Ipe (Handroanthus impetiginosus, Bignoniaceae), a highly valued, ecologically keystone Neotropical timber forest tree.</title>
        <authorList>
            <person name="Silva-Junior O.B."/>
            <person name="Grattapaglia D."/>
            <person name="Novaes E."/>
            <person name="Collevatti R.G."/>
        </authorList>
    </citation>
    <scope>NUCLEOTIDE SEQUENCE [LARGE SCALE GENOMIC DNA]</scope>
    <source>
        <strain evidence="4">cv. UFG-1</strain>
    </source>
</reference>
<dbReference type="OrthoDB" id="408631at2759"/>
<dbReference type="InterPro" id="IPR013094">
    <property type="entry name" value="AB_hydrolase_3"/>
</dbReference>
<comment type="similarity">
    <text evidence="1">Belongs to the 'GDXG' lipolytic enzyme family.</text>
</comment>